<keyword evidence="4 6" id="KW-0808">Transferase</keyword>
<dbReference type="GO" id="GO:0071424">
    <property type="term" value="F:rRNA (cytosine-N4-)-methyltransferase activity"/>
    <property type="evidence" value="ECO:0007669"/>
    <property type="project" value="UniProtKB-UniRule"/>
</dbReference>
<dbReference type="PIRSF" id="PIRSF004486">
    <property type="entry name" value="MraW"/>
    <property type="match status" value="1"/>
</dbReference>
<dbReference type="InterPro" id="IPR029063">
    <property type="entry name" value="SAM-dependent_MTases_sf"/>
</dbReference>
<dbReference type="InterPro" id="IPR002903">
    <property type="entry name" value="RsmH"/>
</dbReference>
<protein>
    <recommendedName>
        <fullName evidence="6">Ribosomal RNA small subunit methyltransferase H</fullName>
        <ecNumber evidence="6">2.1.1.199</ecNumber>
    </recommendedName>
    <alternativeName>
        <fullName evidence="6">16S rRNA m(4)C1402 methyltransferase</fullName>
    </alternativeName>
    <alternativeName>
        <fullName evidence="6">rRNA (cytosine-N(4)-)-methyltransferase RsmH</fullName>
    </alternativeName>
</protein>
<dbReference type="GO" id="GO:0005737">
    <property type="term" value="C:cytoplasm"/>
    <property type="evidence" value="ECO:0007669"/>
    <property type="project" value="UniProtKB-SubCell"/>
</dbReference>
<evidence type="ECO:0000256" key="5">
    <source>
        <dbReference type="ARBA" id="ARBA00022691"/>
    </source>
</evidence>
<dbReference type="STRING" id="1802397.A3J43_02715"/>
<feature type="binding site" evidence="6">
    <location>
        <position position="107"/>
    </location>
    <ligand>
        <name>S-adenosyl-L-methionine</name>
        <dbReference type="ChEBI" id="CHEBI:59789"/>
    </ligand>
</feature>
<keyword evidence="6" id="KW-0963">Cytoplasm</keyword>
<dbReference type="HAMAP" id="MF_01007">
    <property type="entry name" value="16SrRNA_methyltr_H"/>
    <property type="match status" value="1"/>
</dbReference>
<reference evidence="7 8" key="1">
    <citation type="journal article" date="2016" name="Nat. Commun.">
        <title>Thousands of microbial genomes shed light on interconnected biogeochemical processes in an aquifer system.</title>
        <authorList>
            <person name="Anantharaman K."/>
            <person name="Brown C.T."/>
            <person name="Hug L.A."/>
            <person name="Sharon I."/>
            <person name="Castelle C.J."/>
            <person name="Probst A.J."/>
            <person name="Thomas B.C."/>
            <person name="Singh A."/>
            <person name="Wilkins M.J."/>
            <person name="Karaoz U."/>
            <person name="Brodie E.L."/>
            <person name="Williams K.H."/>
            <person name="Hubbard S.S."/>
            <person name="Banfield J.F."/>
        </authorList>
    </citation>
    <scope>NUCLEOTIDE SEQUENCE [LARGE SCALE GENOMIC DNA]</scope>
</reference>
<gene>
    <name evidence="6" type="primary">rsmH</name>
    <name evidence="7" type="ORF">A3J43_02715</name>
</gene>
<evidence type="ECO:0000256" key="6">
    <source>
        <dbReference type="HAMAP-Rule" id="MF_01007"/>
    </source>
</evidence>
<dbReference type="Pfam" id="PF01795">
    <property type="entry name" value="Methyltransf_5"/>
    <property type="match status" value="1"/>
</dbReference>
<feature type="binding site" evidence="6">
    <location>
        <position position="52"/>
    </location>
    <ligand>
        <name>S-adenosyl-L-methionine</name>
        <dbReference type="ChEBI" id="CHEBI:59789"/>
    </ligand>
</feature>
<evidence type="ECO:0000256" key="4">
    <source>
        <dbReference type="ARBA" id="ARBA00022679"/>
    </source>
</evidence>
<feature type="binding site" evidence="6">
    <location>
        <position position="79"/>
    </location>
    <ligand>
        <name>S-adenosyl-L-methionine</name>
        <dbReference type="ChEBI" id="CHEBI:59789"/>
    </ligand>
</feature>
<evidence type="ECO:0000256" key="3">
    <source>
        <dbReference type="ARBA" id="ARBA00022603"/>
    </source>
</evidence>
<comment type="subcellular location">
    <subcellularLocation>
        <location evidence="6">Cytoplasm</location>
    </subcellularLocation>
</comment>
<dbReference type="NCBIfam" id="TIGR00006">
    <property type="entry name" value="16S rRNA (cytosine(1402)-N(4))-methyltransferase RsmH"/>
    <property type="match status" value="1"/>
</dbReference>
<evidence type="ECO:0000313" key="7">
    <source>
        <dbReference type="EMBL" id="OGL79598.1"/>
    </source>
</evidence>
<comment type="similarity">
    <text evidence="1 6">Belongs to the methyltransferase superfamily. RsmH family.</text>
</comment>
<sequence length="298" mass="33150">MTKHIPVLRDEVLTHLNLKSGDNVIDGTVGGGGHAEAMLERIGLEGRLLGIDADEEALERTKIRLKRFGERVVLVQGNFRNLKSVVRKHFSYPVNAILLDLGISSDQLTDPGRGFSFLTDGPLDMRMSGKRDAPTASASVAVNTLPEADLARIIRMWGEEKFARSIAHSIVVSRKAAPFAMTHQLVSAILHALPPRARRQRIHPATRTFQALRIYCNDELRALEEVLPQAVESVARGGRFAVISFHSLEDRIVKRQCADMARKKIVTLITRKPVEAGIDEVKHNPRARSAKMRVIEKL</sequence>
<dbReference type="EC" id="2.1.1.199" evidence="6"/>
<dbReference type="EMBL" id="MGEF01000004">
    <property type="protein sequence ID" value="OGL79598.1"/>
    <property type="molecule type" value="Genomic_DNA"/>
</dbReference>
<keyword evidence="5 6" id="KW-0949">S-adenosyl-L-methionine</keyword>
<dbReference type="SUPFAM" id="SSF81799">
    <property type="entry name" value="Putative methyltransferase TM0872, insert domain"/>
    <property type="match status" value="1"/>
</dbReference>
<dbReference type="Proteomes" id="UP000176604">
    <property type="component" value="Unassembled WGS sequence"/>
</dbReference>
<comment type="caution">
    <text evidence="7">The sequence shown here is derived from an EMBL/GenBank/DDBJ whole genome shotgun (WGS) entry which is preliminary data.</text>
</comment>
<evidence type="ECO:0000256" key="2">
    <source>
        <dbReference type="ARBA" id="ARBA00022552"/>
    </source>
</evidence>
<keyword evidence="3 6" id="KW-0489">Methyltransferase</keyword>
<comment type="function">
    <text evidence="6">Specifically methylates the N4 position of cytidine in position 1402 (C1402) of 16S rRNA.</text>
</comment>
<accession>A0A1F7UPG3</accession>
<name>A0A1F7UPG3_9BACT</name>
<dbReference type="Gene3D" id="3.40.50.150">
    <property type="entry name" value="Vaccinia Virus protein VP39"/>
    <property type="match status" value="1"/>
</dbReference>
<dbReference type="PANTHER" id="PTHR11265">
    <property type="entry name" value="S-ADENOSYL-METHYLTRANSFERASE MRAW"/>
    <property type="match status" value="1"/>
</dbReference>
<proteinExistence type="inferred from homology"/>
<dbReference type="AlphaFoldDB" id="A0A1F7UPG3"/>
<dbReference type="Gene3D" id="1.10.150.170">
    <property type="entry name" value="Putative methyltransferase TM0872, insert domain"/>
    <property type="match status" value="1"/>
</dbReference>
<feature type="binding site" evidence="6">
    <location>
        <position position="100"/>
    </location>
    <ligand>
        <name>S-adenosyl-L-methionine</name>
        <dbReference type="ChEBI" id="CHEBI:59789"/>
    </ligand>
</feature>
<evidence type="ECO:0000256" key="1">
    <source>
        <dbReference type="ARBA" id="ARBA00010396"/>
    </source>
</evidence>
<keyword evidence="2 6" id="KW-0698">rRNA processing</keyword>
<dbReference type="InterPro" id="IPR023397">
    <property type="entry name" value="SAM-dep_MeTrfase_MraW_recog"/>
</dbReference>
<organism evidence="7 8">
    <name type="scientific">Candidatus Uhrbacteria bacterium RIFCSPHIGHO2_12_FULL_54_23</name>
    <dbReference type="NCBI Taxonomy" id="1802397"/>
    <lineage>
        <taxon>Bacteria</taxon>
        <taxon>Candidatus Uhriibacteriota</taxon>
    </lineage>
</organism>
<dbReference type="SUPFAM" id="SSF53335">
    <property type="entry name" value="S-adenosyl-L-methionine-dependent methyltransferases"/>
    <property type="match status" value="1"/>
</dbReference>
<comment type="catalytic activity">
    <reaction evidence="6">
        <text>cytidine(1402) in 16S rRNA + S-adenosyl-L-methionine = N(4)-methylcytidine(1402) in 16S rRNA + S-adenosyl-L-homocysteine + H(+)</text>
        <dbReference type="Rhea" id="RHEA:42928"/>
        <dbReference type="Rhea" id="RHEA-COMP:10286"/>
        <dbReference type="Rhea" id="RHEA-COMP:10287"/>
        <dbReference type="ChEBI" id="CHEBI:15378"/>
        <dbReference type="ChEBI" id="CHEBI:57856"/>
        <dbReference type="ChEBI" id="CHEBI:59789"/>
        <dbReference type="ChEBI" id="CHEBI:74506"/>
        <dbReference type="ChEBI" id="CHEBI:82748"/>
        <dbReference type="EC" id="2.1.1.199"/>
    </reaction>
</comment>
<dbReference type="GO" id="GO:0070475">
    <property type="term" value="P:rRNA base methylation"/>
    <property type="evidence" value="ECO:0007669"/>
    <property type="project" value="UniProtKB-UniRule"/>
</dbReference>
<dbReference type="PANTHER" id="PTHR11265:SF0">
    <property type="entry name" value="12S RRNA N4-METHYLCYTIDINE METHYLTRANSFERASE"/>
    <property type="match status" value="1"/>
</dbReference>
<evidence type="ECO:0000313" key="8">
    <source>
        <dbReference type="Proteomes" id="UP000176604"/>
    </source>
</evidence>
<feature type="binding site" evidence="6">
    <location>
        <begin position="32"/>
        <end position="34"/>
    </location>
    <ligand>
        <name>S-adenosyl-L-methionine</name>
        <dbReference type="ChEBI" id="CHEBI:59789"/>
    </ligand>
</feature>